<dbReference type="Proteomes" id="UP000676310">
    <property type="component" value="Unassembled WGS sequence"/>
</dbReference>
<keyword evidence="3" id="KW-1185">Reference proteome</keyword>
<gene>
    <name evidence="2" type="ORF">ALTATR162_LOCUS793</name>
</gene>
<protein>
    <submittedName>
        <fullName evidence="2">Uncharacterized protein</fullName>
    </submittedName>
</protein>
<accession>A0A8J2MWG7</accession>
<dbReference type="AlphaFoldDB" id="A0A8J2MWG7"/>
<dbReference type="RefSeq" id="XP_043164322.1">
    <property type="nucleotide sequence ID" value="XM_043308387.1"/>
</dbReference>
<proteinExistence type="predicted"/>
<name>A0A8J2MWG7_9PLEO</name>
<reference evidence="2" key="1">
    <citation type="submission" date="2021-05" db="EMBL/GenBank/DDBJ databases">
        <authorList>
            <person name="Stam R."/>
        </authorList>
    </citation>
    <scope>NUCLEOTIDE SEQUENCE</scope>
    <source>
        <strain evidence="2">CS162</strain>
    </source>
</reference>
<sequence length="413" mass="46485">MATMVEPGDTNTVKLDGLDGTKIPIITTTSPSSTEGVEVTRLPMEDGPELPVSIKPRSVFHIYEKHECHKCISPVTDAALERRSGPTIKQQKERRKERKERQDAGLPRVEPDDNAFFLHRPYLAFHVPPRVLYTGSSKRTAQPAVLIHEGCFWKEYKLQLLPRIPGIIDPRGVVGWRHNGGDKKALKLDDHKLKGYKVRTWRLWGETGKDYVHSVKATRQTGDGLDPDVVKESGVKSEEPMTATETLNLRWTNPLSRRTRCYHFHYAGIEFFWKGTGSVQESRTCGLLLRFNHLKLVAQLPTTGEKKEERAEVCLGTYTSSVARRKNGTLEFFDATILRLIDDYAPSILDGIDGGLEEEEEYTARILRMKRSTLYQVFVATAMCMIKSEKEKRHTLLDLLIAAITEGGGGAGG</sequence>
<evidence type="ECO:0000313" key="2">
    <source>
        <dbReference type="EMBL" id="CAG5140807.1"/>
    </source>
</evidence>
<comment type="caution">
    <text evidence="2">The sequence shown here is derived from an EMBL/GenBank/DDBJ whole genome shotgun (WGS) entry which is preliminary data.</text>
</comment>
<organism evidence="2 3">
    <name type="scientific">Alternaria atra</name>
    <dbReference type="NCBI Taxonomy" id="119953"/>
    <lineage>
        <taxon>Eukaryota</taxon>
        <taxon>Fungi</taxon>
        <taxon>Dikarya</taxon>
        <taxon>Ascomycota</taxon>
        <taxon>Pezizomycotina</taxon>
        <taxon>Dothideomycetes</taxon>
        <taxon>Pleosporomycetidae</taxon>
        <taxon>Pleosporales</taxon>
        <taxon>Pleosporineae</taxon>
        <taxon>Pleosporaceae</taxon>
        <taxon>Alternaria</taxon>
        <taxon>Alternaria sect. Ulocladioides</taxon>
    </lineage>
</organism>
<dbReference type="OrthoDB" id="3924768at2759"/>
<feature type="region of interest" description="Disordered" evidence="1">
    <location>
        <begin position="82"/>
        <end position="110"/>
    </location>
</feature>
<dbReference type="EMBL" id="CAJRGZ010000015">
    <property type="protein sequence ID" value="CAG5140807.1"/>
    <property type="molecule type" value="Genomic_DNA"/>
</dbReference>
<evidence type="ECO:0000256" key="1">
    <source>
        <dbReference type="SAM" id="MobiDB-lite"/>
    </source>
</evidence>
<dbReference type="GeneID" id="67019983"/>
<evidence type="ECO:0000313" key="3">
    <source>
        <dbReference type="Proteomes" id="UP000676310"/>
    </source>
</evidence>